<organism evidence="4 5">
    <name type="scientific">Hypothenemus hampei</name>
    <name type="common">Coffee berry borer</name>
    <dbReference type="NCBI Taxonomy" id="57062"/>
    <lineage>
        <taxon>Eukaryota</taxon>
        <taxon>Metazoa</taxon>
        <taxon>Ecdysozoa</taxon>
        <taxon>Arthropoda</taxon>
        <taxon>Hexapoda</taxon>
        <taxon>Insecta</taxon>
        <taxon>Pterygota</taxon>
        <taxon>Neoptera</taxon>
        <taxon>Endopterygota</taxon>
        <taxon>Coleoptera</taxon>
        <taxon>Polyphaga</taxon>
        <taxon>Cucujiformia</taxon>
        <taxon>Curculionidae</taxon>
        <taxon>Scolytinae</taxon>
        <taxon>Hypothenemus</taxon>
    </lineage>
</organism>
<evidence type="ECO:0000259" key="3">
    <source>
        <dbReference type="Pfam" id="PF05699"/>
    </source>
</evidence>
<sequence>MKQHENPGDSETSTPQISPSTSFAENLNETNKYRKLELQMQMRSMNAQINQNSKRSMRQKLNVLCDENQLPMDSNVIEYWKKLKRSDKDLWNLLQVVLAVPSTQVSVERSFSALSTVLTKLRTKLSKRNLSNILLTKLNFDLLEDSHLESIDIDTVVQPKEKENNRNTEEKVLNTKFEDTDCPITVQQEKTSCSNAKVVELEKPLYRSRNKKEYRNKILKVDILREIRKERQEYYKARLQMEERKLEAKKKKMKILKERNNLLRQCIQKGMNLTKEEF</sequence>
<dbReference type="SUPFAM" id="SSF53098">
    <property type="entry name" value="Ribonuclease H-like"/>
    <property type="match status" value="1"/>
</dbReference>
<keyword evidence="1" id="KW-0175">Coiled coil</keyword>
<dbReference type="InterPro" id="IPR012337">
    <property type="entry name" value="RNaseH-like_sf"/>
</dbReference>
<evidence type="ECO:0000256" key="2">
    <source>
        <dbReference type="SAM" id="MobiDB-lite"/>
    </source>
</evidence>
<dbReference type="AlphaFoldDB" id="A0ABD1E2E1"/>
<name>A0ABD1E2E1_HYPHA</name>
<dbReference type="InterPro" id="IPR008906">
    <property type="entry name" value="HATC_C_dom"/>
</dbReference>
<feature type="compositionally biased region" description="Polar residues" evidence="2">
    <location>
        <begin position="9"/>
        <end position="26"/>
    </location>
</feature>
<comment type="caution">
    <text evidence="4">The sequence shown here is derived from an EMBL/GenBank/DDBJ whole genome shotgun (WGS) entry which is preliminary data.</text>
</comment>
<keyword evidence="5" id="KW-1185">Reference proteome</keyword>
<proteinExistence type="predicted"/>
<evidence type="ECO:0000256" key="1">
    <source>
        <dbReference type="SAM" id="Coils"/>
    </source>
</evidence>
<dbReference type="Pfam" id="PF05699">
    <property type="entry name" value="Dimer_Tnp_hAT"/>
    <property type="match status" value="1"/>
</dbReference>
<gene>
    <name evidence="4" type="ORF">ABEB36_014549</name>
</gene>
<feature type="coiled-coil region" evidence="1">
    <location>
        <begin position="224"/>
        <end position="259"/>
    </location>
</feature>
<feature type="domain" description="HAT C-terminal dimerisation" evidence="3">
    <location>
        <begin position="61"/>
        <end position="138"/>
    </location>
</feature>
<dbReference type="Proteomes" id="UP001566132">
    <property type="component" value="Unassembled WGS sequence"/>
</dbReference>
<dbReference type="EMBL" id="JBDJPC010000013">
    <property type="protein sequence ID" value="KAL1488750.1"/>
    <property type="molecule type" value="Genomic_DNA"/>
</dbReference>
<protein>
    <recommendedName>
        <fullName evidence="3">HAT C-terminal dimerisation domain-containing protein</fullName>
    </recommendedName>
</protein>
<feature type="region of interest" description="Disordered" evidence="2">
    <location>
        <begin position="1"/>
        <end position="26"/>
    </location>
</feature>
<reference evidence="4 5" key="1">
    <citation type="submission" date="2024-05" db="EMBL/GenBank/DDBJ databases">
        <title>Genetic variation in Jamaican populations of the coffee berry borer (Hypothenemus hampei).</title>
        <authorList>
            <person name="Errbii M."/>
            <person name="Myrie A."/>
        </authorList>
    </citation>
    <scope>NUCLEOTIDE SEQUENCE [LARGE SCALE GENOMIC DNA]</scope>
    <source>
        <strain evidence="4">JA-Hopewell-2020-01-JO</strain>
        <tissue evidence="4">Whole body</tissue>
    </source>
</reference>
<evidence type="ECO:0000313" key="4">
    <source>
        <dbReference type="EMBL" id="KAL1488750.1"/>
    </source>
</evidence>
<accession>A0ABD1E2E1</accession>
<evidence type="ECO:0000313" key="5">
    <source>
        <dbReference type="Proteomes" id="UP001566132"/>
    </source>
</evidence>